<feature type="compositionally biased region" description="Polar residues" evidence="11">
    <location>
        <begin position="493"/>
        <end position="508"/>
    </location>
</feature>
<sequence>MAAASSGNMSEAVAVDLNHSTRTRSSTVWGYFNRKGSDSVVCRLCKVEMAYHKSTTAMHQHLKRRHPGAASEKDKPPNKQKSVEDYCQRRSTPCTPQEVAVLTESVLSMILKDMRPLAVVEGEGFKEMLTTFQPGYTLPSRRHFTSMMETKYETSVEKLRNELKKATSKISLTTDAWTSLVTESYLGVTCHFINDNWDLLSFNLATLPVEERHTAENLAAWVEKVAEKFHISLHNVLAIVHDNASNIVAALHILKEKFGVVSYRCAGHTLQLVVNHALKDPKIDKALSAARGLVKHIRKSEPASTKLKQKQKQMGTAEHKLIQDVAVRWNSSYYMIERLLEQRWPVVATLSDPEVTQRGKQYLDLKNDQWILLDELKEVLKPYEQATNVLSGQSYVTVSVLPPLLKGLLKSTQNKSFDSAAVNSFQNCAEEEILSRWQPEVSAFQADGKNVSLIAAALDPRFRKLKFLSPEDALKLQVRVQREALDLKREQRSQLQQQHVGQEASASPPTKKRSVLDTLLGTDSEEEDCNENTDQGGDGENEAVRKEVLLYFGEAPIPRDNDPLTWWKNNATRFPTLANLAKSYLAVPATSTPSERLFSVAGNIVTKKRASLTAEHVEMLTFLHSNA</sequence>
<evidence type="ECO:0000256" key="10">
    <source>
        <dbReference type="SAM" id="Coils"/>
    </source>
</evidence>
<comment type="subcellular location">
    <subcellularLocation>
        <location evidence="1">Nucleus</location>
    </subcellularLocation>
</comment>
<proteinExistence type="predicted"/>
<keyword evidence="7" id="KW-0804">Transcription</keyword>
<dbReference type="Proteomes" id="UP000005207">
    <property type="component" value="Linkage group LG3"/>
</dbReference>
<keyword evidence="14" id="KW-1185">Reference proteome</keyword>
<dbReference type="InterPro" id="IPR008906">
    <property type="entry name" value="HATC_C_dom"/>
</dbReference>
<feature type="coiled-coil region" evidence="10">
    <location>
        <begin position="149"/>
        <end position="176"/>
    </location>
</feature>
<organism evidence="13 14">
    <name type="scientific">Oreochromis niloticus</name>
    <name type="common">Nile tilapia</name>
    <name type="synonym">Tilapia nilotica</name>
    <dbReference type="NCBI Taxonomy" id="8128"/>
    <lineage>
        <taxon>Eukaryota</taxon>
        <taxon>Metazoa</taxon>
        <taxon>Chordata</taxon>
        <taxon>Craniata</taxon>
        <taxon>Vertebrata</taxon>
        <taxon>Euteleostomi</taxon>
        <taxon>Actinopterygii</taxon>
        <taxon>Neopterygii</taxon>
        <taxon>Teleostei</taxon>
        <taxon>Neoteleostei</taxon>
        <taxon>Acanthomorphata</taxon>
        <taxon>Ovalentaria</taxon>
        <taxon>Cichlomorphae</taxon>
        <taxon>Cichliformes</taxon>
        <taxon>Cichlidae</taxon>
        <taxon>African cichlids</taxon>
        <taxon>Pseudocrenilabrinae</taxon>
        <taxon>Oreochromini</taxon>
        <taxon>Oreochromis</taxon>
    </lineage>
</organism>
<dbReference type="Gene3D" id="1.10.10.1070">
    <property type="entry name" value="Zinc finger, BED domain-containing"/>
    <property type="match status" value="1"/>
</dbReference>
<dbReference type="RefSeq" id="XP_019210515.1">
    <property type="nucleotide sequence ID" value="XM_019354970.2"/>
</dbReference>
<dbReference type="PROSITE" id="PS50808">
    <property type="entry name" value="ZF_BED"/>
    <property type="match status" value="1"/>
</dbReference>
<evidence type="ECO:0000256" key="6">
    <source>
        <dbReference type="ARBA" id="ARBA00023125"/>
    </source>
</evidence>
<evidence type="ECO:0000256" key="5">
    <source>
        <dbReference type="ARBA" id="ARBA00023015"/>
    </source>
</evidence>
<feature type="region of interest" description="Disordered" evidence="11">
    <location>
        <begin position="521"/>
        <end position="540"/>
    </location>
</feature>
<keyword evidence="8" id="KW-0539">Nucleus</keyword>
<dbReference type="GeneTree" id="ENSGT00940000158431"/>
<keyword evidence="2" id="KW-0479">Metal-binding</keyword>
<feature type="region of interest" description="Disordered" evidence="11">
    <location>
        <begin position="56"/>
        <end position="86"/>
    </location>
</feature>
<dbReference type="InterPro" id="IPR012337">
    <property type="entry name" value="RNaseH-like_sf"/>
</dbReference>
<keyword evidence="3 9" id="KW-0863">Zinc-finger</keyword>
<evidence type="ECO:0000259" key="12">
    <source>
        <dbReference type="PROSITE" id="PS50808"/>
    </source>
</evidence>
<keyword evidence="6" id="KW-0238">DNA-binding</keyword>
<dbReference type="InterPro" id="IPR036236">
    <property type="entry name" value="Znf_C2H2_sf"/>
</dbReference>
<accession>A0A669CH32</accession>
<dbReference type="SUPFAM" id="SSF53098">
    <property type="entry name" value="Ribonuclease H-like"/>
    <property type="match status" value="1"/>
</dbReference>
<dbReference type="GO" id="GO:0005634">
    <property type="term" value="C:nucleus"/>
    <property type="evidence" value="ECO:0007669"/>
    <property type="project" value="UniProtKB-SubCell"/>
</dbReference>
<keyword evidence="10" id="KW-0175">Coiled coil</keyword>
<reference evidence="14" key="1">
    <citation type="submission" date="2012-01" db="EMBL/GenBank/DDBJ databases">
        <title>The Genome Sequence of Oreochromis niloticus (Nile Tilapia).</title>
        <authorList>
            <consortium name="Broad Institute Genome Assembly Team"/>
            <consortium name="Broad Institute Sequencing Platform"/>
            <person name="Di Palma F."/>
            <person name="Johnson J."/>
            <person name="Lander E.S."/>
            <person name="Lindblad-Toh K."/>
        </authorList>
    </citation>
    <scope>NUCLEOTIDE SEQUENCE [LARGE SCALE GENOMIC DNA]</scope>
</reference>
<evidence type="ECO:0000256" key="8">
    <source>
        <dbReference type="ARBA" id="ARBA00023242"/>
    </source>
</evidence>
<dbReference type="PANTHER" id="PTHR46481">
    <property type="entry name" value="ZINC FINGER BED DOMAIN-CONTAINING PROTEIN 4"/>
    <property type="match status" value="1"/>
</dbReference>
<feature type="region of interest" description="Disordered" evidence="11">
    <location>
        <begin position="489"/>
        <end position="514"/>
    </location>
</feature>
<dbReference type="Pfam" id="PF02892">
    <property type="entry name" value="zf-BED"/>
    <property type="match status" value="1"/>
</dbReference>
<dbReference type="OMA" id="EMAYHKS"/>
<reference evidence="13" key="2">
    <citation type="submission" date="2025-08" db="UniProtKB">
        <authorList>
            <consortium name="Ensembl"/>
        </authorList>
    </citation>
    <scope>IDENTIFICATION</scope>
</reference>
<keyword evidence="4" id="KW-0862">Zinc</keyword>
<dbReference type="FunCoup" id="A0A669CH32">
    <property type="interactions" value="2"/>
</dbReference>
<evidence type="ECO:0000313" key="14">
    <source>
        <dbReference type="Proteomes" id="UP000005207"/>
    </source>
</evidence>
<evidence type="ECO:0000256" key="2">
    <source>
        <dbReference type="ARBA" id="ARBA00022723"/>
    </source>
</evidence>
<keyword evidence="5" id="KW-0805">Transcription regulation</keyword>
<dbReference type="SUPFAM" id="SSF57667">
    <property type="entry name" value="beta-beta-alpha zinc fingers"/>
    <property type="match status" value="1"/>
</dbReference>
<dbReference type="GO" id="GO:0003677">
    <property type="term" value="F:DNA binding"/>
    <property type="evidence" value="ECO:0007669"/>
    <property type="project" value="UniProtKB-KW"/>
</dbReference>
<dbReference type="GO" id="GO:0046983">
    <property type="term" value="F:protein dimerization activity"/>
    <property type="evidence" value="ECO:0007669"/>
    <property type="project" value="InterPro"/>
</dbReference>
<dbReference type="GO" id="GO:0008270">
    <property type="term" value="F:zinc ion binding"/>
    <property type="evidence" value="ECO:0007669"/>
    <property type="project" value="UniProtKB-KW"/>
</dbReference>
<evidence type="ECO:0000256" key="4">
    <source>
        <dbReference type="ARBA" id="ARBA00022833"/>
    </source>
</evidence>
<feature type="domain" description="BED-type" evidence="12">
    <location>
        <begin position="23"/>
        <end position="73"/>
    </location>
</feature>
<feature type="compositionally biased region" description="Basic and acidic residues" evidence="11">
    <location>
        <begin position="71"/>
        <end position="86"/>
    </location>
</feature>
<dbReference type="Ensembl" id="ENSONIT00000072793.1">
    <property type="protein sequence ID" value="ENSONIP00000045827.1"/>
    <property type="gene ID" value="ENSONIG00000041752.1"/>
</dbReference>
<name>A0A669CH32_ORENI</name>
<dbReference type="InterPro" id="IPR003656">
    <property type="entry name" value="Znf_BED"/>
</dbReference>
<dbReference type="AlphaFoldDB" id="A0A669CH32"/>
<reference evidence="13" key="3">
    <citation type="submission" date="2025-09" db="UniProtKB">
        <authorList>
            <consortium name="Ensembl"/>
        </authorList>
    </citation>
    <scope>IDENTIFICATION</scope>
</reference>
<evidence type="ECO:0000256" key="7">
    <source>
        <dbReference type="ARBA" id="ARBA00023163"/>
    </source>
</evidence>
<dbReference type="GeneID" id="106096557"/>
<evidence type="ECO:0000256" key="3">
    <source>
        <dbReference type="ARBA" id="ARBA00022771"/>
    </source>
</evidence>
<dbReference type="InParanoid" id="A0A669CH32"/>
<dbReference type="PANTHER" id="PTHR46481:SF9">
    <property type="entry name" value="ZINC FINGER BED DOMAIN-CONTAINING PROTEIN 1-LIKE"/>
    <property type="match status" value="1"/>
</dbReference>
<gene>
    <name evidence="13" type="primary">LOC106096557</name>
</gene>
<evidence type="ECO:0000256" key="1">
    <source>
        <dbReference type="ARBA" id="ARBA00004123"/>
    </source>
</evidence>
<dbReference type="OrthoDB" id="1607513at2759"/>
<dbReference type="SMART" id="SM00614">
    <property type="entry name" value="ZnF_BED"/>
    <property type="match status" value="1"/>
</dbReference>
<dbReference type="SUPFAM" id="SSF140996">
    <property type="entry name" value="Hermes dimerisation domain"/>
    <property type="match status" value="1"/>
</dbReference>
<feature type="compositionally biased region" description="Acidic residues" evidence="11">
    <location>
        <begin position="523"/>
        <end position="540"/>
    </location>
</feature>
<evidence type="ECO:0000256" key="9">
    <source>
        <dbReference type="PROSITE-ProRule" id="PRU00027"/>
    </source>
</evidence>
<dbReference type="KEGG" id="onl:106096557"/>
<protein>
    <submittedName>
        <fullName evidence="13">Zinc finger BED domain-containing protein 1</fullName>
    </submittedName>
</protein>
<evidence type="ECO:0000256" key="11">
    <source>
        <dbReference type="SAM" id="MobiDB-lite"/>
    </source>
</evidence>
<dbReference type="Pfam" id="PF05699">
    <property type="entry name" value="Dimer_Tnp_hAT"/>
    <property type="match status" value="1"/>
</dbReference>
<dbReference type="InterPro" id="IPR052035">
    <property type="entry name" value="ZnF_BED_domain_contain"/>
</dbReference>
<evidence type="ECO:0000313" key="13">
    <source>
        <dbReference type="Ensembl" id="ENSONIP00000045827.1"/>
    </source>
</evidence>